<reference evidence="2" key="2">
    <citation type="journal article" date="2017" name="J. Med. Entomol.">
        <title>Transcriptome Analysis of the Triatoma infestans (Hemiptera: Reduviidae) Integument.</title>
        <authorList>
            <person name="Calderon-Fernandez G.M."/>
            <person name="Moriconi D.E."/>
            <person name="Dulbecco A.B."/>
            <person name="Juarez M.P."/>
        </authorList>
    </citation>
    <scope>NUCLEOTIDE SEQUENCE</scope>
    <source>
        <strain evidence="2">Int1</strain>
        <tissue evidence="2">Integument</tissue>
    </source>
</reference>
<proteinExistence type="predicted"/>
<dbReference type="AlphaFoldDB" id="A0A161MF04"/>
<dbReference type="InterPro" id="IPR010733">
    <property type="entry name" value="DUF1308"/>
</dbReference>
<accession>A0A161MF04</accession>
<organism evidence="2">
    <name type="scientific">Triatoma infestans</name>
    <name type="common">Assassin bug</name>
    <dbReference type="NCBI Taxonomy" id="30076"/>
    <lineage>
        <taxon>Eukaryota</taxon>
        <taxon>Metazoa</taxon>
        <taxon>Ecdysozoa</taxon>
        <taxon>Arthropoda</taxon>
        <taxon>Hexapoda</taxon>
        <taxon>Insecta</taxon>
        <taxon>Pterygota</taxon>
        <taxon>Neoptera</taxon>
        <taxon>Paraneoptera</taxon>
        <taxon>Hemiptera</taxon>
        <taxon>Heteroptera</taxon>
        <taxon>Panheteroptera</taxon>
        <taxon>Cimicomorpha</taxon>
        <taxon>Reduviidae</taxon>
        <taxon>Triatominae</taxon>
        <taxon>Triatoma</taxon>
    </lineage>
</organism>
<dbReference type="EMBL" id="GEMB01004047">
    <property type="protein sequence ID" value="JAR99214.1"/>
    <property type="molecule type" value="Transcribed_RNA"/>
</dbReference>
<evidence type="ECO:0000313" key="2">
    <source>
        <dbReference type="EMBL" id="JAR99215.1"/>
    </source>
</evidence>
<feature type="domain" description="DUF1308" evidence="1">
    <location>
        <begin position="2"/>
        <end position="104"/>
    </location>
</feature>
<dbReference type="PANTHER" id="PTHR13379:SF0">
    <property type="entry name" value="UPF0415 PROTEIN C7ORF25"/>
    <property type="match status" value="1"/>
</dbReference>
<protein>
    <recommendedName>
        <fullName evidence="1">DUF1308 domain-containing protein</fullName>
    </recommendedName>
</protein>
<reference evidence="2" key="1">
    <citation type="submission" date="2016-04" db="EMBL/GenBank/DDBJ databases">
        <authorList>
            <person name="Calderon-Fernandez G.M.Sr."/>
        </authorList>
    </citation>
    <scope>NUCLEOTIDE SEQUENCE</scope>
    <source>
        <strain evidence="2">Int1</strain>
        <tissue evidence="2">Integument</tissue>
    </source>
</reference>
<dbReference type="EMBL" id="GEMB01004046">
    <property type="protein sequence ID" value="JAR99215.1"/>
    <property type="molecule type" value="Transcribed_RNA"/>
</dbReference>
<dbReference type="PANTHER" id="PTHR13379">
    <property type="entry name" value="UNCHARACTERIZED DUF1308"/>
    <property type="match status" value="1"/>
</dbReference>
<sequence>MKLYSCETAMKSFQSILNILGGDGEKSRAAEFCLRITVVNDVSCTSLKPGGQIKPRSLVIFGTGQALKAITVTSNSAFVRAANTQGVHLDTFIHQPRALTVMKEILEISV</sequence>
<name>A0A161MF04_TRIIF</name>
<evidence type="ECO:0000259" key="1">
    <source>
        <dbReference type="Pfam" id="PF07000"/>
    </source>
</evidence>
<dbReference type="Pfam" id="PF07000">
    <property type="entry name" value="DUF1308"/>
    <property type="match status" value="1"/>
</dbReference>